<proteinExistence type="inferred from homology"/>
<evidence type="ECO:0000256" key="6">
    <source>
        <dbReference type="ARBA" id="ARBA00022694"/>
    </source>
</evidence>
<keyword evidence="6 9" id="KW-0819">tRNA processing</keyword>
<organism evidence="10 11">
    <name type="scientific">Candidatus Scybalomonas excrementavium</name>
    <dbReference type="NCBI Taxonomy" id="2840943"/>
    <lineage>
        <taxon>Bacteria</taxon>
        <taxon>Bacillati</taxon>
        <taxon>Bacillota</taxon>
        <taxon>Clostridia</taxon>
        <taxon>Lachnospirales</taxon>
        <taxon>Lachnospiraceae</taxon>
        <taxon>Lachnospiraceae incertae sedis</taxon>
        <taxon>Candidatus Scybalomonas</taxon>
    </lineage>
</organism>
<comment type="function">
    <text evidence="2 9">Catalyzes the formation of N(7)-methylguanine at position 46 (m7G46) in tRNA.</text>
</comment>
<evidence type="ECO:0000256" key="2">
    <source>
        <dbReference type="ARBA" id="ARBA00003015"/>
    </source>
</evidence>
<evidence type="ECO:0000256" key="5">
    <source>
        <dbReference type="ARBA" id="ARBA00022691"/>
    </source>
</evidence>
<keyword evidence="3 9" id="KW-0489">Methyltransferase</keyword>
<evidence type="ECO:0000256" key="3">
    <source>
        <dbReference type="ARBA" id="ARBA00022603"/>
    </source>
</evidence>
<comment type="similarity">
    <text evidence="8 9">Belongs to the class I-like SAM-binding methyltransferase superfamily. TrmB family.</text>
</comment>
<dbReference type="InterPro" id="IPR055361">
    <property type="entry name" value="tRNA_methyltr_TrmB_bact"/>
</dbReference>
<dbReference type="NCBIfam" id="NF001080">
    <property type="entry name" value="PRK00121.2-2"/>
    <property type="match status" value="1"/>
</dbReference>
<protein>
    <recommendedName>
        <fullName evidence="9">tRNA (guanine-N(7)-)-methyltransferase</fullName>
        <ecNumber evidence="9">2.1.1.33</ecNumber>
    </recommendedName>
    <alternativeName>
        <fullName evidence="9">tRNA (guanine(46)-N(7))-methyltransferase</fullName>
    </alternativeName>
    <alternativeName>
        <fullName evidence="9">tRNA(m7G46)-methyltransferase</fullName>
    </alternativeName>
</protein>
<dbReference type="GO" id="GO:0008176">
    <property type="term" value="F:tRNA (guanine(46)-N7)-methyltransferase activity"/>
    <property type="evidence" value="ECO:0007669"/>
    <property type="project" value="UniProtKB-UniRule"/>
</dbReference>
<gene>
    <name evidence="9 10" type="primary">trmB</name>
    <name evidence="10" type="ORF">IAC13_00510</name>
</gene>
<evidence type="ECO:0000313" key="11">
    <source>
        <dbReference type="Proteomes" id="UP000823618"/>
    </source>
</evidence>
<dbReference type="NCBIfam" id="TIGR00091">
    <property type="entry name" value="tRNA (guanosine(46)-N7)-methyltransferase TrmB"/>
    <property type="match status" value="1"/>
</dbReference>
<feature type="binding site" evidence="9">
    <location>
        <position position="119"/>
    </location>
    <ligand>
        <name>S-adenosyl-L-methionine</name>
        <dbReference type="ChEBI" id="CHEBI:59789"/>
    </ligand>
</feature>
<evidence type="ECO:0000256" key="7">
    <source>
        <dbReference type="ARBA" id="ARBA00060552"/>
    </source>
</evidence>
<evidence type="ECO:0000313" key="10">
    <source>
        <dbReference type="EMBL" id="MBO8462395.1"/>
    </source>
</evidence>
<feature type="binding site" evidence="9">
    <location>
        <begin position="193"/>
        <end position="196"/>
    </location>
    <ligand>
        <name>substrate</name>
    </ligand>
</feature>
<evidence type="ECO:0000256" key="9">
    <source>
        <dbReference type="HAMAP-Rule" id="MF_01057"/>
    </source>
</evidence>
<dbReference type="Pfam" id="PF02390">
    <property type="entry name" value="Methyltransf_4"/>
    <property type="match status" value="1"/>
</dbReference>
<feature type="binding site" evidence="9">
    <location>
        <position position="123"/>
    </location>
    <ligand>
        <name>substrate</name>
    </ligand>
</feature>
<keyword evidence="4 9" id="KW-0808">Transferase</keyword>
<dbReference type="FunFam" id="3.40.50.150:FF:000035">
    <property type="entry name" value="tRNA (guanine-N(7)-)-methyltransferase"/>
    <property type="match status" value="1"/>
</dbReference>
<keyword evidence="5 9" id="KW-0949">S-adenosyl-L-methionine</keyword>
<name>A0A9D9N6X2_9FIRM</name>
<comment type="caution">
    <text evidence="9">Lacks conserved residue(s) required for the propagation of feature annotation.</text>
</comment>
<dbReference type="AlphaFoldDB" id="A0A9D9N6X2"/>
<dbReference type="HAMAP" id="MF_01057">
    <property type="entry name" value="tRNA_methyltr_TrmB"/>
    <property type="match status" value="1"/>
</dbReference>
<dbReference type="Gene3D" id="3.40.50.150">
    <property type="entry name" value="Vaccinia Virus protein VP39"/>
    <property type="match status" value="1"/>
</dbReference>
<dbReference type="Proteomes" id="UP000823618">
    <property type="component" value="Unassembled WGS sequence"/>
</dbReference>
<dbReference type="SUPFAM" id="SSF53335">
    <property type="entry name" value="S-adenosyl-L-methionine-dependent methyltransferases"/>
    <property type="match status" value="1"/>
</dbReference>
<feature type="binding site" evidence="9">
    <location>
        <position position="155"/>
    </location>
    <ligand>
        <name>substrate</name>
    </ligand>
</feature>
<dbReference type="EMBL" id="JADIML010000017">
    <property type="protein sequence ID" value="MBO8462395.1"/>
    <property type="molecule type" value="Genomic_DNA"/>
</dbReference>
<dbReference type="PANTHER" id="PTHR23417">
    <property type="entry name" value="3-DEOXY-D-MANNO-OCTULOSONIC-ACID TRANSFERASE/TRNA GUANINE-N 7 - -METHYLTRANSFERASE"/>
    <property type="match status" value="1"/>
</dbReference>
<dbReference type="InterPro" id="IPR003358">
    <property type="entry name" value="tRNA_(Gua-N-7)_MeTrfase_Trmb"/>
</dbReference>
<comment type="pathway">
    <text evidence="7 9">tRNA modification; N(7)-methylguanine-tRNA biosynthesis.</text>
</comment>
<dbReference type="EC" id="2.1.1.33" evidence="9"/>
<comment type="caution">
    <text evidence="10">The sequence shown here is derived from an EMBL/GenBank/DDBJ whole genome shotgun (WGS) entry which is preliminary data.</text>
</comment>
<dbReference type="PROSITE" id="PS51625">
    <property type="entry name" value="SAM_MT_TRMB"/>
    <property type="match status" value="1"/>
</dbReference>
<comment type="catalytic activity">
    <reaction evidence="1 9">
        <text>guanosine(46) in tRNA + S-adenosyl-L-methionine = N(7)-methylguanosine(46) in tRNA + S-adenosyl-L-homocysteine</text>
        <dbReference type="Rhea" id="RHEA:42708"/>
        <dbReference type="Rhea" id="RHEA-COMP:10188"/>
        <dbReference type="Rhea" id="RHEA-COMP:10189"/>
        <dbReference type="ChEBI" id="CHEBI:57856"/>
        <dbReference type="ChEBI" id="CHEBI:59789"/>
        <dbReference type="ChEBI" id="CHEBI:74269"/>
        <dbReference type="ChEBI" id="CHEBI:74480"/>
        <dbReference type="EC" id="2.1.1.33"/>
    </reaction>
</comment>
<feature type="binding site" evidence="9">
    <location>
        <position position="97"/>
    </location>
    <ligand>
        <name>S-adenosyl-L-methionine</name>
        <dbReference type="ChEBI" id="CHEBI:59789"/>
    </ligand>
</feature>
<evidence type="ECO:0000256" key="1">
    <source>
        <dbReference type="ARBA" id="ARBA00000142"/>
    </source>
</evidence>
<reference evidence="10" key="2">
    <citation type="journal article" date="2021" name="PeerJ">
        <title>Extensive microbial diversity within the chicken gut microbiome revealed by metagenomics and culture.</title>
        <authorList>
            <person name="Gilroy R."/>
            <person name="Ravi A."/>
            <person name="Getino M."/>
            <person name="Pursley I."/>
            <person name="Horton D.L."/>
            <person name="Alikhan N.F."/>
            <person name="Baker D."/>
            <person name="Gharbi K."/>
            <person name="Hall N."/>
            <person name="Watson M."/>
            <person name="Adriaenssens E.M."/>
            <person name="Foster-Nyarko E."/>
            <person name="Jarju S."/>
            <person name="Secka A."/>
            <person name="Antonio M."/>
            <person name="Oren A."/>
            <person name="Chaudhuri R.R."/>
            <person name="La Ragione R."/>
            <person name="Hildebrand F."/>
            <person name="Pallen M.J."/>
        </authorList>
    </citation>
    <scope>NUCLEOTIDE SEQUENCE</scope>
    <source>
        <strain evidence="10">E3-2379</strain>
    </source>
</reference>
<dbReference type="GO" id="GO:0043527">
    <property type="term" value="C:tRNA methyltransferase complex"/>
    <property type="evidence" value="ECO:0007669"/>
    <property type="project" value="TreeGrafter"/>
</dbReference>
<dbReference type="PANTHER" id="PTHR23417:SF14">
    <property type="entry name" value="PENTACOTRIPEPTIDE-REPEAT REGION OF PRORP DOMAIN-CONTAINING PROTEIN"/>
    <property type="match status" value="1"/>
</dbReference>
<reference evidence="10" key="1">
    <citation type="submission" date="2020-10" db="EMBL/GenBank/DDBJ databases">
        <authorList>
            <person name="Gilroy R."/>
        </authorList>
    </citation>
    <scope>NUCLEOTIDE SEQUENCE</scope>
    <source>
        <strain evidence="10">E3-2379</strain>
    </source>
</reference>
<feature type="binding site" evidence="9">
    <location>
        <position position="44"/>
    </location>
    <ligand>
        <name>S-adenosyl-L-methionine</name>
        <dbReference type="ChEBI" id="CHEBI:59789"/>
    </ligand>
</feature>
<feature type="binding site" evidence="9">
    <location>
        <position position="69"/>
    </location>
    <ligand>
        <name>S-adenosyl-L-methionine</name>
        <dbReference type="ChEBI" id="CHEBI:59789"/>
    </ligand>
</feature>
<accession>A0A9D9N6X2</accession>
<sequence length="213" mass="25073">MRLRNVKGSRETIASNEFVIQNGENYKGNWAKEIFGNNHPIHIEVGMGKGKFIMELAKNNPDINYIGIEKYSSVLVRAIEKRQEETEMENLFFLRMDAENICNFFEKDEIARIYLNFSDPWPKDRHAKRRLTSKEFFKRYDQILVSDGRVMFKTDNRPLFDFSVEQVPEAGWKLESVTYDLHNSEYAKGNIMTEYETKFSSMGVPINRLVAYR</sequence>
<dbReference type="InterPro" id="IPR029063">
    <property type="entry name" value="SAM-dependent_MTases_sf"/>
</dbReference>
<evidence type="ECO:0000256" key="8">
    <source>
        <dbReference type="ARBA" id="ARBA00060767"/>
    </source>
</evidence>
<evidence type="ECO:0000256" key="4">
    <source>
        <dbReference type="ARBA" id="ARBA00022679"/>
    </source>
</evidence>